<evidence type="ECO:0000259" key="1">
    <source>
        <dbReference type="Pfam" id="PF07969"/>
    </source>
</evidence>
<organism evidence="2 3">
    <name type="scientific">Shimia gijangensis</name>
    <dbReference type="NCBI Taxonomy" id="1470563"/>
    <lineage>
        <taxon>Bacteria</taxon>
        <taxon>Pseudomonadati</taxon>
        <taxon>Pseudomonadota</taxon>
        <taxon>Alphaproteobacteria</taxon>
        <taxon>Rhodobacterales</taxon>
        <taxon>Roseobacteraceae</taxon>
    </lineage>
</organism>
<evidence type="ECO:0000313" key="3">
    <source>
        <dbReference type="Proteomes" id="UP000183982"/>
    </source>
</evidence>
<protein>
    <recommendedName>
        <fullName evidence="1">Amidohydrolase 3 domain-containing protein</fullName>
    </recommendedName>
</protein>
<dbReference type="InterPro" id="IPR011059">
    <property type="entry name" value="Metal-dep_hydrolase_composite"/>
</dbReference>
<keyword evidence="3" id="KW-1185">Reference proteome</keyword>
<dbReference type="InterPro" id="IPR032466">
    <property type="entry name" value="Metal_Hydrolase"/>
</dbReference>
<feature type="domain" description="Amidohydrolase 3" evidence="1">
    <location>
        <begin position="52"/>
        <end position="554"/>
    </location>
</feature>
<accession>A0A1M6JVC0</accession>
<gene>
    <name evidence="2" type="ORF">SAMN05444000_109129</name>
</gene>
<dbReference type="InterPro" id="IPR013108">
    <property type="entry name" value="Amidohydro_3"/>
</dbReference>
<dbReference type="PANTHER" id="PTHR22642:SF2">
    <property type="entry name" value="PROTEIN LONG AFTER FAR-RED 3"/>
    <property type="match status" value="1"/>
</dbReference>
<dbReference type="Proteomes" id="UP000183982">
    <property type="component" value="Unassembled WGS sequence"/>
</dbReference>
<dbReference type="AlphaFoldDB" id="A0A1M6JVC0"/>
<dbReference type="Gene3D" id="2.30.40.10">
    <property type="entry name" value="Urease, subunit C, domain 1"/>
    <property type="match status" value="1"/>
</dbReference>
<name>A0A1M6JVC0_9RHOB</name>
<evidence type="ECO:0000313" key="2">
    <source>
        <dbReference type="EMBL" id="SHJ50600.1"/>
    </source>
</evidence>
<dbReference type="STRING" id="1470563.SAMN05444000_109129"/>
<proteinExistence type="predicted"/>
<dbReference type="InterPro" id="IPR033932">
    <property type="entry name" value="YtcJ-like"/>
</dbReference>
<dbReference type="Gene3D" id="3.10.310.70">
    <property type="match status" value="1"/>
</dbReference>
<dbReference type="Pfam" id="PF07969">
    <property type="entry name" value="Amidohydro_3"/>
    <property type="match status" value="1"/>
</dbReference>
<dbReference type="SUPFAM" id="SSF51556">
    <property type="entry name" value="Metallo-dependent hydrolases"/>
    <property type="match status" value="1"/>
</dbReference>
<reference evidence="3" key="1">
    <citation type="submission" date="2016-11" db="EMBL/GenBank/DDBJ databases">
        <authorList>
            <person name="Varghese N."/>
            <person name="Submissions S."/>
        </authorList>
    </citation>
    <scope>NUCLEOTIDE SEQUENCE [LARGE SCALE GENOMIC DNA]</scope>
    <source>
        <strain evidence="3">DSM 100564</strain>
    </source>
</reference>
<dbReference type="SUPFAM" id="SSF51338">
    <property type="entry name" value="Composite domain of metallo-dependent hydrolases"/>
    <property type="match status" value="1"/>
</dbReference>
<dbReference type="CDD" id="cd01300">
    <property type="entry name" value="YtcJ_like"/>
    <property type="match status" value="1"/>
</dbReference>
<dbReference type="PANTHER" id="PTHR22642">
    <property type="entry name" value="IMIDAZOLONEPROPIONASE"/>
    <property type="match status" value="1"/>
</dbReference>
<sequence length="556" mass="60033">MSPIPDLIVVNGNLLTFDKSKPAAQALAASGGVITAVGTTADIRALASSKTKIIDAAGGTVLPGFIDSHVHLFGGAAELDMLDLRDVRGFDALNAAIRAYAAGRPDDPLIMGVSADYDIIGAGHVTTRHDLDRILPDRPVALMAADHHTVWANTIALEQAGILHGGYVPEGSEIVMAKDGTAQGQLNETGAFGPVLSLSILGGRDLLGYVTGADPEPPATAKEREFDKEVLLRGLNHCASHGITGLHNMDGNFYQLDLLSELEGEGRLPARVQVPMHLKNYDPLDRLAEADEMRRQFKSDKVWSGRVKMFMDGVLDSYTALMLKPYPGKPKSTGDAVFEADHFNEACIRADAMGLQISVHAIGDGAVRRTLDGYEAARKVNGVRDSRHRVEHIELIDPQDIPRLAALGAVASLQPLHSPEGGLFEPYDVDDILTESQIPFAFAWRKIRESGAKTCFSTDWPVVPVDVMMTVAGAVQGTQLPAPWADNRQNLEATLSSYTRDNAWVEFNEHRKGLLKQGYMADIAIMDRDLMNTSAEQLANAQAITTICGGEVTFTR</sequence>
<dbReference type="Gene3D" id="3.20.20.140">
    <property type="entry name" value="Metal-dependent hydrolases"/>
    <property type="match status" value="1"/>
</dbReference>
<dbReference type="OrthoDB" id="9811399at2"/>
<dbReference type="EMBL" id="FQZQ01000009">
    <property type="protein sequence ID" value="SHJ50600.1"/>
    <property type="molecule type" value="Genomic_DNA"/>
</dbReference>
<dbReference type="RefSeq" id="WP_073252077.1">
    <property type="nucleotide sequence ID" value="NZ_FQZQ01000009.1"/>
</dbReference>
<dbReference type="GO" id="GO:0016810">
    <property type="term" value="F:hydrolase activity, acting on carbon-nitrogen (but not peptide) bonds"/>
    <property type="evidence" value="ECO:0007669"/>
    <property type="project" value="InterPro"/>
</dbReference>